<gene>
    <name evidence="1" type="ORF">G2W53_032765</name>
</gene>
<comment type="caution">
    <text evidence="1">The sequence shown here is derived from an EMBL/GenBank/DDBJ whole genome shotgun (WGS) entry which is preliminary data.</text>
</comment>
<organism evidence="1 2">
    <name type="scientific">Senna tora</name>
    <dbReference type="NCBI Taxonomy" id="362788"/>
    <lineage>
        <taxon>Eukaryota</taxon>
        <taxon>Viridiplantae</taxon>
        <taxon>Streptophyta</taxon>
        <taxon>Embryophyta</taxon>
        <taxon>Tracheophyta</taxon>
        <taxon>Spermatophyta</taxon>
        <taxon>Magnoliopsida</taxon>
        <taxon>eudicotyledons</taxon>
        <taxon>Gunneridae</taxon>
        <taxon>Pentapetalae</taxon>
        <taxon>rosids</taxon>
        <taxon>fabids</taxon>
        <taxon>Fabales</taxon>
        <taxon>Fabaceae</taxon>
        <taxon>Caesalpinioideae</taxon>
        <taxon>Cassia clade</taxon>
        <taxon>Senna</taxon>
    </lineage>
</organism>
<name>A0A834WC59_9FABA</name>
<accession>A0A834WC59</accession>
<dbReference type="Proteomes" id="UP000634136">
    <property type="component" value="Unassembled WGS sequence"/>
</dbReference>
<reference evidence="1" key="1">
    <citation type="submission" date="2020-09" db="EMBL/GenBank/DDBJ databases">
        <title>Genome-Enabled Discovery of Anthraquinone Biosynthesis in Senna tora.</title>
        <authorList>
            <person name="Kang S.-H."/>
            <person name="Pandey R.P."/>
            <person name="Lee C.-M."/>
            <person name="Sim J.-S."/>
            <person name="Jeong J.-T."/>
            <person name="Choi B.-S."/>
            <person name="Jung M."/>
            <person name="Ginzburg D."/>
            <person name="Zhao K."/>
            <person name="Won S.Y."/>
            <person name="Oh T.-J."/>
            <person name="Yu Y."/>
            <person name="Kim N.-H."/>
            <person name="Lee O.R."/>
            <person name="Lee T.-H."/>
            <person name="Bashyal P."/>
            <person name="Kim T.-S."/>
            <person name="Lee W.-H."/>
            <person name="Kawkins C."/>
            <person name="Kim C.-K."/>
            <person name="Kim J.S."/>
            <person name="Ahn B.O."/>
            <person name="Rhee S.Y."/>
            <person name="Sohng J.K."/>
        </authorList>
    </citation>
    <scope>NUCLEOTIDE SEQUENCE</scope>
    <source>
        <tissue evidence="1">Leaf</tissue>
    </source>
</reference>
<keyword evidence="2" id="KW-1185">Reference proteome</keyword>
<evidence type="ECO:0000313" key="1">
    <source>
        <dbReference type="EMBL" id="KAF7811789.1"/>
    </source>
</evidence>
<protein>
    <submittedName>
        <fullName evidence="1">Uncharacterized protein</fullName>
    </submittedName>
</protein>
<dbReference type="EMBL" id="JAAIUW010000010">
    <property type="protein sequence ID" value="KAF7811789.1"/>
    <property type="molecule type" value="Genomic_DNA"/>
</dbReference>
<sequence>MGINALRPQFLKILPKRPQFLLATTPSTSNERVASSSVHRALELPASSSMTVVHSSIITVKPLSTVSKQLILISADYYRDEPNPEYES</sequence>
<dbReference type="AlphaFoldDB" id="A0A834WC59"/>
<evidence type="ECO:0000313" key="2">
    <source>
        <dbReference type="Proteomes" id="UP000634136"/>
    </source>
</evidence>
<proteinExistence type="predicted"/>